<sequence length="75" mass="8424">MLVGPNNDRFSIMKKLAKAVDFVKKNLVAGRQILVCCQNGKLANFTYVKEQVVSSVYRALLIRMLHASCISFVAY</sequence>
<accession>A0A0A9FNE1</accession>
<dbReference type="EMBL" id="GBRH01184094">
    <property type="protein sequence ID" value="JAE13802.1"/>
    <property type="molecule type" value="Transcribed_RNA"/>
</dbReference>
<reference evidence="2" key="2">
    <citation type="journal article" date="2015" name="Data Brief">
        <title>Shoot transcriptome of the giant reed, Arundo donax.</title>
        <authorList>
            <person name="Barrero R.A."/>
            <person name="Guerrero F.D."/>
            <person name="Moolhuijzen P."/>
            <person name="Goolsby J.A."/>
            <person name="Tidwell J."/>
            <person name="Bellgard S.E."/>
            <person name="Bellgard M.I."/>
        </authorList>
    </citation>
    <scope>NUCLEOTIDE SEQUENCE</scope>
    <source>
        <tissue evidence="2">Shoot tissue taken approximately 20 cm above the soil surface</tissue>
    </source>
</reference>
<evidence type="ECO:0000259" key="1">
    <source>
        <dbReference type="Pfam" id="PF04179"/>
    </source>
</evidence>
<proteinExistence type="predicted"/>
<name>A0A0A9FNE1_ARUDO</name>
<evidence type="ECO:0000313" key="2">
    <source>
        <dbReference type="EMBL" id="JAE13802.1"/>
    </source>
</evidence>
<dbReference type="Pfam" id="PF04179">
    <property type="entry name" value="Init_tRNA_PT"/>
    <property type="match status" value="1"/>
</dbReference>
<feature type="domain" description="Rit1 DUSP-like" evidence="1">
    <location>
        <begin position="8"/>
        <end position="41"/>
    </location>
</feature>
<dbReference type="InterPro" id="IPR033421">
    <property type="entry name" value="Rit1_DUSP-like"/>
</dbReference>
<reference evidence="2" key="1">
    <citation type="submission" date="2014-09" db="EMBL/GenBank/DDBJ databases">
        <authorList>
            <person name="Magalhaes I.L.F."/>
            <person name="Oliveira U."/>
            <person name="Santos F.R."/>
            <person name="Vidigal T.H.D.A."/>
            <person name="Brescovit A.D."/>
            <person name="Santos A.J."/>
        </authorList>
    </citation>
    <scope>NUCLEOTIDE SEQUENCE</scope>
    <source>
        <tissue evidence="2">Shoot tissue taken approximately 20 cm above the soil surface</tissue>
    </source>
</reference>
<organism evidence="2">
    <name type="scientific">Arundo donax</name>
    <name type="common">Giant reed</name>
    <name type="synonym">Donax arundinaceus</name>
    <dbReference type="NCBI Taxonomy" id="35708"/>
    <lineage>
        <taxon>Eukaryota</taxon>
        <taxon>Viridiplantae</taxon>
        <taxon>Streptophyta</taxon>
        <taxon>Embryophyta</taxon>
        <taxon>Tracheophyta</taxon>
        <taxon>Spermatophyta</taxon>
        <taxon>Magnoliopsida</taxon>
        <taxon>Liliopsida</taxon>
        <taxon>Poales</taxon>
        <taxon>Poaceae</taxon>
        <taxon>PACMAD clade</taxon>
        <taxon>Arundinoideae</taxon>
        <taxon>Arundineae</taxon>
        <taxon>Arundo</taxon>
    </lineage>
</organism>
<dbReference type="AlphaFoldDB" id="A0A0A9FNE1"/>
<protein>
    <recommendedName>
        <fullName evidence="1">Rit1 DUSP-like domain-containing protein</fullName>
    </recommendedName>
</protein>